<protein>
    <submittedName>
        <fullName evidence="3">Aminotransferase class V-fold PLP-dependent enzyme</fullName>
    </submittedName>
</protein>
<proteinExistence type="predicted"/>
<dbReference type="InterPro" id="IPR000192">
    <property type="entry name" value="Aminotrans_V_dom"/>
</dbReference>
<dbReference type="RefSeq" id="WP_265616700.1">
    <property type="nucleotide sequence ID" value="NZ_JAPFRD010000006.1"/>
</dbReference>
<gene>
    <name evidence="3" type="ORF">OPS25_05755</name>
</gene>
<dbReference type="PANTHER" id="PTHR43586:SF8">
    <property type="entry name" value="CYSTEINE DESULFURASE 1, CHLOROPLASTIC"/>
    <property type="match status" value="1"/>
</dbReference>
<comment type="caution">
    <text evidence="3">The sequence shown here is derived from an EMBL/GenBank/DDBJ whole genome shotgun (WGS) entry which is preliminary data.</text>
</comment>
<keyword evidence="4" id="KW-1185">Reference proteome</keyword>
<dbReference type="PANTHER" id="PTHR43586">
    <property type="entry name" value="CYSTEINE DESULFURASE"/>
    <property type="match status" value="1"/>
</dbReference>
<dbReference type="InterPro" id="IPR015421">
    <property type="entry name" value="PyrdxlP-dep_Trfase_major"/>
</dbReference>
<dbReference type="Pfam" id="PF00266">
    <property type="entry name" value="Aminotran_5"/>
    <property type="match status" value="1"/>
</dbReference>
<dbReference type="Gene3D" id="3.40.640.10">
    <property type="entry name" value="Type I PLP-dependent aspartate aminotransferase-like (Major domain)"/>
    <property type="match status" value="1"/>
</dbReference>
<dbReference type="InterPro" id="IPR015424">
    <property type="entry name" value="PyrdxlP-dep_Trfase"/>
</dbReference>
<name>A0ABT3P5H6_9ALTE</name>
<dbReference type="GO" id="GO:0008483">
    <property type="term" value="F:transaminase activity"/>
    <property type="evidence" value="ECO:0007669"/>
    <property type="project" value="UniProtKB-KW"/>
</dbReference>
<accession>A0ABT3P5H6</accession>
<evidence type="ECO:0000259" key="2">
    <source>
        <dbReference type="Pfam" id="PF00266"/>
    </source>
</evidence>
<dbReference type="InterPro" id="IPR015422">
    <property type="entry name" value="PyrdxlP-dep_Trfase_small"/>
</dbReference>
<dbReference type="SUPFAM" id="SSF53383">
    <property type="entry name" value="PLP-dependent transferases"/>
    <property type="match status" value="1"/>
</dbReference>
<evidence type="ECO:0000256" key="1">
    <source>
        <dbReference type="ARBA" id="ARBA00022898"/>
    </source>
</evidence>
<organism evidence="3 4">
    <name type="scientific">Alteromonas aquimaris</name>
    <dbReference type="NCBI Taxonomy" id="2998417"/>
    <lineage>
        <taxon>Bacteria</taxon>
        <taxon>Pseudomonadati</taxon>
        <taxon>Pseudomonadota</taxon>
        <taxon>Gammaproteobacteria</taxon>
        <taxon>Alteromonadales</taxon>
        <taxon>Alteromonadaceae</taxon>
        <taxon>Alteromonas/Salinimonas group</taxon>
        <taxon>Alteromonas</taxon>
    </lineage>
</organism>
<evidence type="ECO:0000313" key="3">
    <source>
        <dbReference type="EMBL" id="MCW8107997.1"/>
    </source>
</evidence>
<dbReference type="Proteomes" id="UP001142810">
    <property type="component" value="Unassembled WGS sequence"/>
</dbReference>
<reference evidence="3" key="1">
    <citation type="submission" date="2022-11" db="EMBL/GenBank/DDBJ databases">
        <title>Alteromonas sp. nov., isolated from sea water of the Qingdao.</title>
        <authorList>
            <person name="Wang Q."/>
        </authorList>
    </citation>
    <scope>NUCLEOTIDE SEQUENCE</scope>
    <source>
        <strain evidence="3">ASW11-7</strain>
    </source>
</reference>
<dbReference type="EMBL" id="JAPFRD010000006">
    <property type="protein sequence ID" value="MCW8107997.1"/>
    <property type="molecule type" value="Genomic_DNA"/>
</dbReference>
<keyword evidence="1" id="KW-0663">Pyridoxal phosphate</keyword>
<keyword evidence="3" id="KW-0032">Aminotransferase</keyword>
<evidence type="ECO:0000313" key="4">
    <source>
        <dbReference type="Proteomes" id="UP001142810"/>
    </source>
</evidence>
<feature type="domain" description="Aminotransferase class V" evidence="2">
    <location>
        <begin position="52"/>
        <end position="356"/>
    </location>
</feature>
<keyword evidence="3" id="KW-0808">Transferase</keyword>
<dbReference type="Gene3D" id="3.90.1150.10">
    <property type="entry name" value="Aspartate Aminotransferase, domain 1"/>
    <property type="match status" value="1"/>
</dbReference>
<sequence>MYQQFYQRFINANQGKQHYSCHSHYFWPDVTRDAMLAYWDDSAKWVDDKWGHFFQDVVPTVQRNIADTLNTDWPEQIVFAPNTHEFVFRILSCLDFSTPQTIVTTDSEFHSFHRQLNRLDELDTINVVRVPTQPFATFNQRFISAIQQNQPDLVFFSHVFFNSGYCVQDIEHIVTSVNDADTLVVIDGYHAFMALPIDIKTIQQRVFYLGGGYKYAQSGEGVCFAHVPPQTRLRPLYTGWYAEFGALEKRKGKQVQYSEDGMRFAGATMDFSGLYRMRSVFELLKSENINVSAINHYIKTIQQAFLAKLDEIDHPLVNRKTLVVDLVEHCGHFLTFTLPDDETTARLAAFLKQHGVLTDYRGDRLRFGFALYHNADEIDLSCLTTFSET</sequence>